<evidence type="ECO:0000313" key="2">
    <source>
        <dbReference type="Proteomes" id="UP000260795"/>
    </source>
</evidence>
<sequence length="512" mass="58207">MMDKNIPVVDITIGSNMYGRISDLPNTPSHVLAEFIDNALQSFRDNKEKLLSINPTYRLEIHIDFQWDDNNQTSSITIHDNAGGINTENFAKAFKLANTPENNQGLNEFGMGLKTAALWLGNVWSLRTTAFDEDVCRSVTFNLNQVLNDSLKEINVVSESADYNEHFTEITITSPTNKAPSKKSLQKIKVELASIYRKSLRTDEADIFVENEKLVFEETEILTAPSVKEPNGASIYWRKDIDFKFGKYRATGFIGILKDINSTKNGFVLLRRGRVVYGAETDGRYFPKSLSGSTGTFRYKRIFGELELEGFAVSFNKNDLQDKENLEALMEMLRGEIHTKNFDLYNQAEDYRLDERQKSINKIVKSHNTNKKKGEKVEVQTQVAPQHTATSTHTPITSMTSVPVVIEHEPVVMGHIDDIYNINGKDYKLRVEMVDKGKELVWLDTSRKKDNVVICKINMNHVFFQHFQKSEKAVVAILKTMALAKFTAKEDGNDSTAEMFDSFNAYIKKTKV</sequence>
<dbReference type="Gene3D" id="3.30.565.10">
    <property type="entry name" value="Histidine kinase-like ATPase, C-terminal domain"/>
    <property type="match status" value="1"/>
</dbReference>
<dbReference type="RefSeq" id="WP_117680709.1">
    <property type="nucleotide sequence ID" value="NZ_QSRK01000004.1"/>
</dbReference>
<comment type="caution">
    <text evidence="1">The sequence shown here is derived from an EMBL/GenBank/DDBJ whole genome shotgun (WGS) entry which is preliminary data.</text>
</comment>
<reference evidence="1 2" key="1">
    <citation type="submission" date="2018-08" db="EMBL/GenBank/DDBJ databases">
        <title>A genome reference for cultivated species of the human gut microbiota.</title>
        <authorList>
            <person name="Zou Y."/>
            <person name="Xue W."/>
            <person name="Luo G."/>
        </authorList>
    </citation>
    <scope>NUCLEOTIDE SEQUENCE [LARGE SCALE GENOMIC DNA]</scope>
    <source>
        <strain evidence="1 2">TF08-13</strain>
    </source>
</reference>
<evidence type="ECO:0008006" key="3">
    <source>
        <dbReference type="Google" id="ProtNLM"/>
    </source>
</evidence>
<organism evidence="1 2">
    <name type="scientific">Bacteroides uniformis</name>
    <dbReference type="NCBI Taxonomy" id="820"/>
    <lineage>
        <taxon>Bacteria</taxon>
        <taxon>Pseudomonadati</taxon>
        <taxon>Bacteroidota</taxon>
        <taxon>Bacteroidia</taxon>
        <taxon>Bacteroidales</taxon>
        <taxon>Bacteroidaceae</taxon>
        <taxon>Bacteroides</taxon>
    </lineage>
</organism>
<dbReference type="EMBL" id="QSRK01000004">
    <property type="protein sequence ID" value="RGL16314.1"/>
    <property type="molecule type" value="Genomic_DNA"/>
</dbReference>
<dbReference type="Proteomes" id="UP000260795">
    <property type="component" value="Unassembled WGS sequence"/>
</dbReference>
<evidence type="ECO:0000313" key="1">
    <source>
        <dbReference type="EMBL" id="RGL16314.1"/>
    </source>
</evidence>
<dbReference type="AlphaFoldDB" id="A0A3E4R8W6"/>
<gene>
    <name evidence="1" type="ORF">DXC80_03860</name>
</gene>
<dbReference type="SUPFAM" id="SSF55874">
    <property type="entry name" value="ATPase domain of HSP90 chaperone/DNA topoisomerase II/histidine kinase"/>
    <property type="match status" value="1"/>
</dbReference>
<protein>
    <recommendedName>
        <fullName evidence="3">ATP-binding protein</fullName>
    </recommendedName>
</protein>
<dbReference type="Pfam" id="PF13589">
    <property type="entry name" value="HATPase_c_3"/>
    <property type="match status" value="1"/>
</dbReference>
<name>A0A3E4R8W6_BACUN</name>
<dbReference type="InterPro" id="IPR036890">
    <property type="entry name" value="HATPase_C_sf"/>
</dbReference>
<accession>A0A3E4R8W6</accession>
<proteinExistence type="predicted"/>